<evidence type="ECO:0000259" key="1">
    <source>
        <dbReference type="Pfam" id="PF01965"/>
    </source>
</evidence>
<comment type="caution">
    <text evidence="2">The sequence shown here is derived from an EMBL/GenBank/DDBJ whole genome shotgun (WGS) entry which is preliminary data.</text>
</comment>
<dbReference type="EMBL" id="SWKV01000007">
    <property type="protein sequence ID" value="KAF3045211.1"/>
    <property type="molecule type" value="Genomic_DNA"/>
</dbReference>
<dbReference type="Pfam" id="PF01965">
    <property type="entry name" value="DJ-1_PfpI"/>
    <property type="match status" value="1"/>
</dbReference>
<dbReference type="OrthoDB" id="543156at2759"/>
<feature type="domain" description="DJ-1/PfpI" evidence="1">
    <location>
        <begin position="22"/>
        <end position="130"/>
    </location>
</feature>
<reference evidence="2" key="1">
    <citation type="submission" date="2019-04" db="EMBL/GenBank/DDBJ databases">
        <title>Sequencing of skin fungus with MAO and IRED activity.</title>
        <authorList>
            <person name="Marsaioli A.J."/>
            <person name="Bonatto J.M.C."/>
            <person name="Reis Junior O."/>
        </authorList>
    </citation>
    <scope>NUCLEOTIDE SEQUENCE</scope>
    <source>
        <strain evidence="2">28M1</strain>
    </source>
</reference>
<dbReference type="Gene3D" id="3.40.50.880">
    <property type="match status" value="1"/>
</dbReference>
<dbReference type="InterPro" id="IPR002818">
    <property type="entry name" value="DJ-1/PfpI"/>
</dbReference>
<accession>A0A9P4WYL8</accession>
<dbReference type="InterPro" id="IPR029062">
    <property type="entry name" value="Class_I_gatase-like"/>
</dbReference>
<protein>
    <recommendedName>
        <fullName evidence="1">DJ-1/PfpI domain-containing protein</fullName>
    </recommendedName>
</protein>
<sequence length="173" mass="18778">MNLFDSTVYPVLSPMHTFDTAPDLDVLILAGGTGWRNPTLDATLDHIAETAPNVKQVLTICTGSALVARAGIMEGRKANTNNISWPNAVKTGSNTTWIPHARWVEGDSSLPPIWTSSGVIAGLDLMLHWVSQAYSEKNATYVANILEHQRITDPSFDPFARNGTTFSQAVIQS</sequence>
<dbReference type="Proteomes" id="UP000758155">
    <property type="component" value="Unassembled WGS sequence"/>
</dbReference>
<dbReference type="InterPro" id="IPR052158">
    <property type="entry name" value="INH-QAR"/>
</dbReference>
<proteinExistence type="predicted"/>
<name>A0A9P4WYL8_9PLEO</name>
<dbReference type="AlphaFoldDB" id="A0A9P4WYL8"/>
<dbReference type="PANTHER" id="PTHR43130">
    <property type="entry name" value="ARAC-FAMILY TRANSCRIPTIONAL REGULATOR"/>
    <property type="match status" value="1"/>
</dbReference>
<organism evidence="2 3">
    <name type="scientific">Didymella heteroderae</name>
    <dbReference type="NCBI Taxonomy" id="1769908"/>
    <lineage>
        <taxon>Eukaryota</taxon>
        <taxon>Fungi</taxon>
        <taxon>Dikarya</taxon>
        <taxon>Ascomycota</taxon>
        <taxon>Pezizomycotina</taxon>
        <taxon>Dothideomycetes</taxon>
        <taxon>Pleosporomycetidae</taxon>
        <taxon>Pleosporales</taxon>
        <taxon>Pleosporineae</taxon>
        <taxon>Didymellaceae</taxon>
        <taxon>Didymella</taxon>
    </lineage>
</organism>
<gene>
    <name evidence="2" type="ORF">E8E12_010746</name>
</gene>
<dbReference type="SUPFAM" id="SSF52317">
    <property type="entry name" value="Class I glutamine amidotransferase-like"/>
    <property type="match status" value="1"/>
</dbReference>
<evidence type="ECO:0000313" key="2">
    <source>
        <dbReference type="EMBL" id="KAF3045211.1"/>
    </source>
</evidence>
<dbReference type="PANTHER" id="PTHR43130:SF15">
    <property type="entry name" value="THIJ_PFPI FAMILY PROTEIN (AFU_ORTHOLOGUE AFUA_5G14240)"/>
    <property type="match status" value="1"/>
</dbReference>
<evidence type="ECO:0000313" key="3">
    <source>
        <dbReference type="Proteomes" id="UP000758155"/>
    </source>
</evidence>
<keyword evidence="3" id="KW-1185">Reference proteome</keyword>